<feature type="domain" description="Thiamine pyrophosphate enzyme central" evidence="4">
    <location>
        <begin position="190"/>
        <end position="324"/>
    </location>
</feature>
<name>A0ABS7PRI7_9SPHN</name>
<dbReference type="InterPro" id="IPR029035">
    <property type="entry name" value="DHS-like_NAD/FAD-binding_dom"/>
</dbReference>
<dbReference type="SUPFAM" id="SSF52518">
    <property type="entry name" value="Thiamin diphosphate-binding fold (THDP-binding)"/>
    <property type="match status" value="2"/>
</dbReference>
<evidence type="ECO:0000259" key="6">
    <source>
        <dbReference type="Pfam" id="PF02776"/>
    </source>
</evidence>
<dbReference type="Pfam" id="PF02775">
    <property type="entry name" value="TPP_enzyme_C"/>
    <property type="match status" value="1"/>
</dbReference>
<comment type="similarity">
    <text evidence="1 3">Belongs to the TPP enzyme family.</text>
</comment>
<feature type="domain" description="Thiamine pyrophosphate enzyme N-terminal TPP-binding" evidence="6">
    <location>
        <begin position="5"/>
        <end position="120"/>
    </location>
</feature>
<keyword evidence="8" id="KW-1185">Reference proteome</keyword>
<dbReference type="EMBL" id="JAINVV010000008">
    <property type="protein sequence ID" value="MBY8823888.1"/>
    <property type="molecule type" value="Genomic_DNA"/>
</dbReference>
<dbReference type="Pfam" id="PF00205">
    <property type="entry name" value="TPP_enzyme_M"/>
    <property type="match status" value="1"/>
</dbReference>
<dbReference type="InterPro" id="IPR012000">
    <property type="entry name" value="Thiamin_PyroP_enz_cen_dom"/>
</dbReference>
<evidence type="ECO:0000256" key="2">
    <source>
        <dbReference type="ARBA" id="ARBA00023052"/>
    </source>
</evidence>
<dbReference type="InterPro" id="IPR012001">
    <property type="entry name" value="Thiamin_PyroP_enz_TPP-bd_dom"/>
</dbReference>
<organism evidence="7 8">
    <name type="scientific">Sphingomonas colocasiae</name>
    <dbReference type="NCBI Taxonomy" id="1848973"/>
    <lineage>
        <taxon>Bacteria</taxon>
        <taxon>Pseudomonadati</taxon>
        <taxon>Pseudomonadota</taxon>
        <taxon>Alphaproteobacteria</taxon>
        <taxon>Sphingomonadales</taxon>
        <taxon>Sphingomonadaceae</taxon>
        <taxon>Sphingomonas</taxon>
    </lineage>
</organism>
<dbReference type="InterPro" id="IPR011766">
    <property type="entry name" value="TPP_enzyme_TPP-bd"/>
</dbReference>
<gene>
    <name evidence="7" type="ORF">K7G82_16405</name>
</gene>
<proteinExistence type="inferred from homology"/>
<dbReference type="InterPro" id="IPR029061">
    <property type="entry name" value="THDP-binding"/>
</dbReference>
<feature type="domain" description="Thiamine pyrophosphate enzyme TPP-binding" evidence="5">
    <location>
        <begin position="379"/>
        <end position="524"/>
    </location>
</feature>
<dbReference type="Proteomes" id="UP000706039">
    <property type="component" value="Unassembled WGS sequence"/>
</dbReference>
<dbReference type="RefSeq" id="WP_222990996.1">
    <property type="nucleotide sequence ID" value="NZ_JAINVV010000008.1"/>
</dbReference>
<evidence type="ECO:0000259" key="4">
    <source>
        <dbReference type="Pfam" id="PF00205"/>
    </source>
</evidence>
<accession>A0ABS7PRI7</accession>
<dbReference type="Gene3D" id="3.40.50.1220">
    <property type="entry name" value="TPP-binding domain"/>
    <property type="match status" value="1"/>
</dbReference>
<dbReference type="Gene3D" id="3.40.50.970">
    <property type="match status" value="2"/>
</dbReference>
<dbReference type="CDD" id="cd07035">
    <property type="entry name" value="TPP_PYR_POX_like"/>
    <property type="match status" value="1"/>
</dbReference>
<evidence type="ECO:0000313" key="8">
    <source>
        <dbReference type="Proteomes" id="UP000706039"/>
    </source>
</evidence>
<comment type="caution">
    <text evidence="7">The sequence shown here is derived from an EMBL/GenBank/DDBJ whole genome shotgun (WGS) entry which is preliminary data.</text>
</comment>
<keyword evidence="2 3" id="KW-0786">Thiamine pyrophosphate</keyword>
<dbReference type="SUPFAM" id="SSF52467">
    <property type="entry name" value="DHS-like NAD/FAD-binding domain"/>
    <property type="match status" value="1"/>
</dbReference>
<dbReference type="InterPro" id="IPR045229">
    <property type="entry name" value="TPP_enz"/>
</dbReference>
<reference evidence="7 8" key="1">
    <citation type="submission" date="2021-08" db="EMBL/GenBank/DDBJ databases">
        <authorList>
            <person name="Tuo L."/>
        </authorList>
    </citation>
    <scope>NUCLEOTIDE SEQUENCE [LARGE SCALE GENOMIC DNA]</scope>
    <source>
        <strain evidence="7 8">JCM 31229</strain>
    </source>
</reference>
<evidence type="ECO:0000256" key="1">
    <source>
        <dbReference type="ARBA" id="ARBA00007812"/>
    </source>
</evidence>
<dbReference type="Pfam" id="PF02776">
    <property type="entry name" value="TPP_enzyme_N"/>
    <property type="match status" value="1"/>
</dbReference>
<dbReference type="PANTHER" id="PTHR18968:SF129">
    <property type="entry name" value="ACETOLACTATE SYNTHASE"/>
    <property type="match status" value="1"/>
</dbReference>
<protein>
    <submittedName>
        <fullName evidence="7">Thiamine pyrophosphate-binding protein</fullName>
    </submittedName>
</protein>
<dbReference type="PANTHER" id="PTHR18968">
    <property type="entry name" value="THIAMINE PYROPHOSPHATE ENZYMES"/>
    <property type="match status" value="1"/>
</dbReference>
<sequence>MTGTTVAQALVTSLRDMGVRHVFGVPSGGWVDYMEALRTTDGIDFVLTSHEGGASFMADVCGRLTGVPGVCFGTFGPGATNLSTGVGGALLDRSPMIALTDEMPEALRSRTVQMGIDHQALFRPITKWTTRLEADSLGETLAEAAGIAVSGRPGSVHIGLPVGLSAAPAGNGTAGPVAATAPAPADASAIAALTTAFAAARKPILAVGLGAAHARVGDKVAALAERFGLPVVLTPMAKGLIAEDHPSYAGVLFHALSDLVGRTHAEADLVVAIGYDPVEFNFEGWMRDGLAVASIDVEPVDIDTAKHPVAADVVGDIGASLDALLALDAAPKDWDMAAVAARTAELFARLSPDSNRFGPCAALDVLRDVLPADGIMTCDVGAHTHLIGQKWPTPATGTQIMSNGWSSMGFGLPAAIAAKLCRPDTSVCTVVGDGGFLMTVGELATAVREKLPIVILVFTDNDLALIRIKQEKKDNPIYGTPVRAEGTIGGPSLFGVPVVTVADPDALRAALVDAFAADGPVIVEALLDSREYDGLVLHKDKP</sequence>
<evidence type="ECO:0000259" key="5">
    <source>
        <dbReference type="Pfam" id="PF02775"/>
    </source>
</evidence>
<evidence type="ECO:0000256" key="3">
    <source>
        <dbReference type="RuleBase" id="RU362132"/>
    </source>
</evidence>
<evidence type="ECO:0000313" key="7">
    <source>
        <dbReference type="EMBL" id="MBY8823888.1"/>
    </source>
</evidence>